<dbReference type="NCBIfam" id="TIGR01730">
    <property type="entry name" value="RND_mfp"/>
    <property type="match status" value="1"/>
</dbReference>
<dbReference type="Proteomes" id="UP000648984">
    <property type="component" value="Unassembled WGS sequence"/>
</dbReference>
<dbReference type="PANTHER" id="PTHR30469">
    <property type="entry name" value="MULTIDRUG RESISTANCE PROTEIN MDTA"/>
    <property type="match status" value="1"/>
</dbReference>
<sequence length="352" mass="36400">MCKYSIIRFVLPSLALALAGMAQAQVPTQRVEARAVALTHPAEATLEAVHQATLAAQVPGRIVALNVDAGDRVVKGDVLLRIDAAEASQAVAGAEAGVAQAQANQINAKAAYERTRSLVERKFVSRSALDQAKAAFDAAEAQLRAARAGRGQAATAQGYTTILAPMTGLVAARHVEQGEMAQPGRQLVTVYDPAAMRAVVDVPQQRLGGLADGQLKARIELPESGRWFDAAGVTVLPAADPRTHTVRVRVDLPANAEGLVPGMFARVHFTTGEGSRIAVPATAILRRGEITGVYVADGKGGFGLRQIRAGEPLADGSVEVLAGLGGGEDIALDPVQAGIAARAARTAAAAAR</sequence>
<protein>
    <submittedName>
        <fullName evidence="6">Efflux RND transporter periplasmic adaptor subunit</fullName>
    </submittedName>
</protein>
<dbReference type="SUPFAM" id="SSF111369">
    <property type="entry name" value="HlyD-like secretion proteins"/>
    <property type="match status" value="1"/>
</dbReference>
<dbReference type="Gene3D" id="2.40.420.20">
    <property type="match status" value="1"/>
</dbReference>
<dbReference type="RefSeq" id="WP_169258931.1">
    <property type="nucleotide sequence ID" value="NZ_WTVQ01000004.1"/>
</dbReference>
<dbReference type="Pfam" id="PF25917">
    <property type="entry name" value="BSH_RND"/>
    <property type="match status" value="1"/>
</dbReference>
<feature type="chain" id="PRO_5046915229" evidence="2">
    <location>
        <begin position="25"/>
        <end position="352"/>
    </location>
</feature>
<dbReference type="EMBL" id="WTVQ01000004">
    <property type="protein sequence ID" value="NMG73772.1"/>
    <property type="molecule type" value="Genomic_DNA"/>
</dbReference>
<dbReference type="Gene3D" id="1.10.287.470">
    <property type="entry name" value="Helix hairpin bin"/>
    <property type="match status" value="1"/>
</dbReference>
<dbReference type="PANTHER" id="PTHR30469:SF18">
    <property type="entry name" value="RESISTANCE-NODULATION-CELL DIVISION (RND) EFFLUX MEMBRANE FUSION PROTEIN-RELATED"/>
    <property type="match status" value="1"/>
</dbReference>
<dbReference type="Pfam" id="PF25954">
    <property type="entry name" value="Beta-barrel_RND_2"/>
    <property type="match status" value="1"/>
</dbReference>
<organism evidence="6 7">
    <name type="scientific">Aromatoleum diolicum</name>
    <dbReference type="NCBI Taxonomy" id="75796"/>
    <lineage>
        <taxon>Bacteria</taxon>
        <taxon>Pseudomonadati</taxon>
        <taxon>Pseudomonadota</taxon>
        <taxon>Betaproteobacteria</taxon>
        <taxon>Rhodocyclales</taxon>
        <taxon>Rhodocyclaceae</taxon>
        <taxon>Aromatoleum</taxon>
    </lineage>
</organism>
<dbReference type="InterPro" id="IPR058624">
    <property type="entry name" value="MdtA-like_HH"/>
</dbReference>
<keyword evidence="7" id="KW-1185">Reference proteome</keyword>
<dbReference type="InterPro" id="IPR006143">
    <property type="entry name" value="RND_pump_MFP"/>
</dbReference>
<feature type="domain" description="Multidrug resistance protein MdtA-like alpha-helical hairpin" evidence="3">
    <location>
        <begin position="92"/>
        <end position="155"/>
    </location>
</feature>
<evidence type="ECO:0000256" key="1">
    <source>
        <dbReference type="ARBA" id="ARBA00009477"/>
    </source>
</evidence>
<dbReference type="Gene3D" id="2.40.30.170">
    <property type="match status" value="1"/>
</dbReference>
<comment type="similarity">
    <text evidence="1">Belongs to the membrane fusion protein (MFP) (TC 8.A.1) family.</text>
</comment>
<evidence type="ECO:0000313" key="7">
    <source>
        <dbReference type="Proteomes" id="UP000648984"/>
    </source>
</evidence>
<feature type="domain" description="CusB-like beta-barrel" evidence="5">
    <location>
        <begin position="199"/>
        <end position="271"/>
    </location>
</feature>
<proteinExistence type="inferred from homology"/>
<gene>
    <name evidence="6" type="ORF">GPA25_03265</name>
</gene>
<evidence type="ECO:0000313" key="6">
    <source>
        <dbReference type="EMBL" id="NMG73772.1"/>
    </source>
</evidence>
<comment type="caution">
    <text evidence="6">The sequence shown here is derived from an EMBL/GenBank/DDBJ whole genome shotgun (WGS) entry which is preliminary data.</text>
</comment>
<dbReference type="InterPro" id="IPR058625">
    <property type="entry name" value="MdtA-like_BSH"/>
</dbReference>
<dbReference type="InterPro" id="IPR058792">
    <property type="entry name" value="Beta-barrel_RND_2"/>
</dbReference>
<feature type="signal peptide" evidence="2">
    <location>
        <begin position="1"/>
        <end position="24"/>
    </location>
</feature>
<accession>A0ABX1Q8R0</accession>
<keyword evidence="2" id="KW-0732">Signal</keyword>
<reference evidence="6 7" key="1">
    <citation type="submission" date="2019-12" db="EMBL/GenBank/DDBJ databases">
        <title>Comparative genomics gives insights into the taxonomy of the Azoarcus-Aromatoleum group and reveals separate origins of nif in the plant-associated Azoarcus and non-plant-associated Aromatoleum sub-groups.</title>
        <authorList>
            <person name="Lafos M."/>
            <person name="Maluk M."/>
            <person name="Batista M."/>
            <person name="Junghare M."/>
            <person name="Carmona M."/>
            <person name="Faoro H."/>
            <person name="Cruz L.M."/>
            <person name="Battistoni F."/>
            <person name="De Souza E."/>
            <person name="Pedrosa F."/>
            <person name="Chen W.-M."/>
            <person name="Poole P.S."/>
            <person name="Dixon R.A."/>
            <person name="James E.K."/>
        </authorList>
    </citation>
    <scope>NUCLEOTIDE SEQUENCE [LARGE SCALE GENOMIC DNA]</scope>
    <source>
        <strain evidence="6 7">22Lin</strain>
    </source>
</reference>
<evidence type="ECO:0000259" key="4">
    <source>
        <dbReference type="Pfam" id="PF25917"/>
    </source>
</evidence>
<evidence type="ECO:0000259" key="3">
    <source>
        <dbReference type="Pfam" id="PF25876"/>
    </source>
</evidence>
<evidence type="ECO:0000256" key="2">
    <source>
        <dbReference type="SAM" id="SignalP"/>
    </source>
</evidence>
<dbReference type="Pfam" id="PF25876">
    <property type="entry name" value="HH_MFP_RND"/>
    <property type="match status" value="1"/>
</dbReference>
<dbReference type="Gene3D" id="2.40.50.100">
    <property type="match status" value="1"/>
</dbReference>
<evidence type="ECO:0000259" key="5">
    <source>
        <dbReference type="Pfam" id="PF25954"/>
    </source>
</evidence>
<feature type="domain" description="Multidrug resistance protein MdtA-like barrel-sandwich hybrid" evidence="4">
    <location>
        <begin position="51"/>
        <end position="190"/>
    </location>
</feature>
<name>A0ABX1Q8R0_9RHOO</name>